<gene>
    <name evidence="2" type="ORF">GXW74_22300</name>
</gene>
<comment type="caution">
    <text evidence="2">The sequence shown here is derived from an EMBL/GenBank/DDBJ whole genome shotgun (WGS) entry which is preliminary data.</text>
</comment>
<keyword evidence="1" id="KW-1133">Transmembrane helix</keyword>
<protein>
    <submittedName>
        <fullName evidence="2">Structural protein</fullName>
    </submittedName>
</protein>
<feature type="non-terminal residue" evidence="2">
    <location>
        <position position="1"/>
    </location>
</feature>
<dbReference type="AlphaFoldDB" id="A0A9X9XHP8"/>
<keyword evidence="1" id="KW-0812">Transmembrane</keyword>
<evidence type="ECO:0000313" key="2">
    <source>
        <dbReference type="EMBL" id="MBR0683234.1"/>
    </source>
</evidence>
<sequence>GTAAAGDGGVAVAQAAAELAPHLGAATELARALGPWLAAALIVAVAGWFIWQRSRRAA</sequence>
<name>A0A9X9XHP8_9PROT</name>
<keyword evidence="1" id="KW-0472">Membrane</keyword>
<evidence type="ECO:0000256" key="1">
    <source>
        <dbReference type="SAM" id="Phobius"/>
    </source>
</evidence>
<dbReference type="EMBL" id="JAAEDL010000028">
    <property type="protein sequence ID" value="MBR0683234.1"/>
    <property type="molecule type" value="Genomic_DNA"/>
</dbReference>
<proteinExistence type="predicted"/>
<reference evidence="2" key="1">
    <citation type="submission" date="2020-01" db="EMBL/GenBank/DDBJ databases">
        <authorList>
            <person name="Rat A."/>
        </authorList>
    </citation>
    <scope>NUCLEOTIDE SEQUENCE</scope>
    <source>
        <strain evidence="2">LMG 31228</strain>
    </source>
</reference>
<reference evidence="2" key="2">
    <citation type="journal article" date="2021" name="Syst. Appl. Microbiol.">
        <title>Roseomonas hellenica sp. nov., isolated from roots of wild-growing Alkanna tinctoria.</title>
        <authorList>
            <person name="Rat A."/>
            <person name="Naranjo H.D."/>
            <person name="Lebbe L."/>
            <person name="Cnockaert M."/>
            <person name="Krigas N."/>
            <person name="Grigoriadou K."/>
            <person name="Maloupa E."/>
            <person name="Willems A."/>
        </authorList>
    </citation>
    <scope>NUCLEOTIDE SEQUENCE</scope>
    <source>
        <strain evidence="2">LMG 31228</strain>
    </source>
</reference>
<dbReference type="Proteomes" id="UP001138709">
    <property type="component" value="Unassembled WGS sequence"/>
</dbReference>
<keyword evidence="3" id="KW-1185">Reference proteome</keyword>
<feature type="transmembrane region" description="Helical" evidence="1">
    <location>
        <begin position="33"/>
        <end position="51"/>
    </location>
</feature>
<evidence type="ECO:0000313" key="3">
    <source>
        <dbReference type="Proteomes" id="UP001138709"/>
    </source>
</evidence>
<accession>A0A9X9XHP8</accession>
<organism evidence="2 3">
    <name type="scientific">Neoroseomonas eburnea</name>
    <dbReference type="NCBI Taxonomy" id="1346889"/>
    <lineage>
        <taxon>Bacteria</taxon>
        <taxon>Pseudomonadati</taxon>
        <taxon>Pseudomonadota</taxon>
        <taxon>Alphaproteobacteria</taxon>
        <taxon>Acetobacterales</taxon>
        <taxon>Acetobacteraceae</taxon>
        <taxon>Neoroseomonas</taxon>
    </lineage>
</organism>